<organism evidence="3 4">
    <name type="scientific">Kocuria palustris PEL</name>
    <dbReference type="NCBI Taxonomy" id="1236550"/>
    <lineage>
        <taxon>Bacteria</taxon>
        <taxon>Bacillati</taxon>
        <taxon>Actinomycetota</taxon>
        <taxon>Actinomycetes</taxon>
        <taxon>Micrococcales</taxon>
        <taxon>Micrococcaceae</taxon>
        <taxon>Kocuria</taxon>
    </lineage>
</organism>
<dbReference type="Gene3D" id="3.40.50.880">
    <property type="match status" value="1"/>
</dbReference>
<dbReference type="STRING" id="71999.KPaMU14_03050"/>
<dbReference type="GO" id="GO:0019243">
    <property type="term" value="P:methylglyoxal catabolic process to D-lactate via S-lactoyl-glutathione"/>
    <property type="evidence" value="ECO:0007669"/>
    <property type="project" value="TreeGrafter"/>
</dbReference>
<dbReference type="AlphaFoldDB" id="M2YAX5"/>
<comment type="caution">
    <text evidence="3">The sequence shown here is derived from an EMBL/GenBank/DDBJ whole genome shotgun (WGS) entry which is preliminary data.</text>
</comment>
<feature type="domain" description="DJ-1/PfpI" evidence="2">
    <location>
        <begin position="132"/>
        <end position="328"/>
    </location>
</feature>
<feature type="region of interest" description="Disordered" evidence="1">
    <location>
        <begin position="41"/>
        <end position="85"/>
    </location>
</feature>
<gene>
    <name evidence="3" type="ORF">C884_01194</name>
</gene>
<dbReference type="EMBL" id="ANHZ02000020">
    <property type="protein sequence ID" value="EME35794.1"/>
    <property type="molecule type" value="Genomic_DNA"/>
</dbReference>
<dbReference type="GO" id="GO:0005737">
    <property type="term" value="C:cytoplasm"/>
    <property type="evidence" value="ECO:0007669"/>
    <property type="project" value="TreeGrafter"/>
</dbReference>
<dbReference type="InterPro" id="IPR050325">
    <property type="entry name" value="Prot/Nucl_acid_deglycase"/>
</dbReference>
<dbReference type="InterPro" id="IPR029062">
    <property type="entry name" value="Class_I_gatase-like"/>
</dbReference>
<dbReference type="Pfam" id="PF01965">
    <property type="entry name" value="DJ-1_PfpI"/>
    <property type="match status" value="1"/>
</dbReference>
<proteinExistence type="predicted"/>
<dbReference type="PANTHER" id="PTHR48094:SF20">
    <property type="entry name" value="PROTEIN_NUCLEIC ACID DEGLYCASE 1"/>
    <property type="match status" value="1"/>
</dbReference>
<dbReference type="Proteomes" id="UP000009877">
    <property type="component" value="Unassembled WGS sequence"/>
</dbReference>
<evidence type="ECO:0000313" key="3">
    <source>
        <dbReference type="EMBL" id="EME35794.1"/>
    </source>
</evidence>
<accession>M2YAX5</accession>
<evidence type="ECO:0000259" key="2">
    <source>
        <dbReference type="Pfam" id="PF01965"/>
    </source>
</evidence>
<evidence type="ECO:0000256" key="1">
    <source>
        <dbReference type="SAM" id="MobiDB-lite"/>
    </source>
</evidence>
<dbReference type="SUPFAM" id="SSF52317">
    <property type="entry name" value="Class I glutamine amidotransferase-like"/>
    <property type="match status" value="1"/>
</dbReference>
<feature type="compositionally biased region" description="Polar residues" evidence="1">
    <location>
        <begin position="56"/>
        <end position="67"/>
    </location>
</feature>
<sequence>MDLACHHVDDRTLADGLDEGNGQGCARDLAATSEQACSVRNDRLHRRNETREGNPMTETTQDRTPTQDPAEDGAFFPSPYSLSQYTAPTTDFDGLATEEQYRGGRWKVLVIAAHERYMRMRNGTFFSTGNHPVETLLPLHHMAQAGYGIDVATLTGGPGKLEWWAYPSQDEAVASTWEAAQESFKTPRALADVIADGLDDYAAIFIPGGHGAMTGLPDSRELRSALDFFMEQDRLIITLCHGPAALLAAGIDREKNPFAGRRITAFPDSLDLGANIEIGYLPGQMPWNLGEQLTAAGFEIVNDDMSGATTRDGNLLTGDSPLAANQLGKESALALLESFGD</sequence>
<dbReference type="InterPro" id="IPR002818">
    <property type="entry name" value="DJ-1/PfpI"/>
</dbReference>
<reference evidence="3 4" key="1">
    <citation type="journal article" date="2014" name="Genome Announc.">
        <title>Draft Genome Sequence of Kocuria palustris PEL.</title>
        <authorList>
            <person name="Sharma G."/>
            <person name="Khatri I."/>
            <person name="Subramanian S."/>
        </authorList>
    </citation>
    <scope>NUCLEOTIDE SEQUENCE [LARGE SCALE GENOMIC DNA]</scope>
    <source>
        <strain evidence="3 4">PEL</strain>
    </source>
</reference>
<name>M2YAX5_9MICC</name>
<dbReference type="GO" id="GO:0019172">
    <property type="term" value="F:glyoxalase III activity"/>
    <property type="evidence" value="ECO:0007669"/>
    <property type="project" value="TreeGrafter"/>
</dbReference>
<evidence type="ECO:0000313" key="4">
    <source>
        <dbReference type="Proteomes" id="UP000009877"/>
    </source>
</evidence>
<dbReference type="NCBIfam" id="NF003168">
    <property type="entry name" value="PRK04155.1"/>
    <property type="match status" value="1"/>
</dbReference>
<dbReference type="PANTHER" id="PTHR48094">
    <property type="entry name" value="PROTEIN/NUCLEIC ACID DEGLYCASE DJ-1-RELATED"/>
    <property type="match status" value="1"/>
</dbReference>
<protein>
    <submittedName>
        <fullName evidence="3">Chaperone protein hchA</fullName>
    </submittedName>
</protein>
<keyword evidence="4" id="KW-1185">Reference proteome</keyword>